<evidence type="ECO:0000259" key="16">
    <source>
        <dbReference type="Pfam" id="PF17900"/>
    </source>
</evidence>
<evidence type="ECO:0000256" key="11">
    <source>
        <dbReference type="ARBA" id="ARBA00023049"/>
    </source>
</evidence>
<comment type="cofactor">
    <cofactor evidence="2">
        <name>Zn(2+)</name>
        <dbReference type="ChEBI" id="CHEBI:29105"/>
    </cofactor>
</comment>
<feature type="domain" description="Aminopeptidase N-like N-terminal" evidence="16">
    <location>
        <begin position="22"/>
        <end position="188"/>
    </location>
</feature>
<dbReference type="AlphaFoldDB" id="A0A7D4PQM6"/>
<evidence type="ECO:0000256" key="2">
    <source>
        <dbReference type="ARBA" id="ARBA00001947"/>
    </source>
</evidence>
<keyword evidence="7" id="KW-0645">Protease</keyword>
<dbReference type="Gene3D" id="1.10.390.10">
    <property type="entry name" value="Neutral Protease Domain 2"/>
    <property type="match status" value="1"/>
</dbReference>
<protein>
    <recommendedName>
        <fullName evidence="5">Aminopeptidase N</fullName>
        <ecNumber evidence="4">3.4.11.2</ecNumber>
    </recommendedName>
    <alternativeName>
        <fullName evidence="12">Alanine aminopeptidase</fullName>
    </alternativeName>
    <alternativeName>
        <fullName evidence="13">Lysyl aminopeptidase</fullName>
    </alternativeName>
</protein>
<evidence type="ECO:0000256" key="10">
    <source>
        <dbReference type="ARBA" id="ARBA00022833"/>
    </source>
</evidence>
<evidence type="ECO:0000313" key="17">
    <source>
        <dbReference type="EMBL" id="QKJ25141.1"/>
    </source>
</evidence>
<evidence type="ECO:0000256" key="7">
    <source>
        <dbReference type="ARBA" id="ARBA00022670"/>
    </source>
</evidence>
<organism evidence="17 18">
    <name type="scientific">Aquiluna borgnonia</name>
    <dbReference type="NCBI Taxonomy" id="2499157"/>
    <lineage>
        <taxon>Bacteria</taxon>
        <taxon>Bacillati</taxon>
        <taxon>Actinomycetota</taxon>
        <taxon>Actinomycetes</taxon>
        <taxon>Micrococcales</taxon>
        <taxon>Microbacteriaceae</taxon>
        <taxon>Luna cluster</taxon>
        <taxon>Luna-1 subcluster</taxon>
        <taxon>Aquiluna</taxon>
    </lineage>
</organism>
<dbReference type="Pfam" id="PF17900">
    <property type="entry name" value="Peptidase_M1_N"/>
    <property type="match status" value="1"/>
</dbReference>
<keyword evidence="8" id="KW-0479">Metal-binding</keyword>
<keyword evidence="6 17" id="KW-0031">Aminopeptidase</keyword>
<feature type="domain" description="ERAP1-like C-terminal" evidence="15">
    <location>
        <begin position="526"/>
        <end position="838"/>
    </location>
</feature>
<evidence type="ECO:0000256" key="9">
    <source>
        <dbReference type="ARBA" id="ARBA00022801"/>
    </source>
</evidence>
<dbReference type="GO" id="GO:0006508">
    <property type="term" value="P:proteolysis"/>
    <property type="evidence" value="ECO:0007669"/>
    <property type="project" value="UniProtKB-KW"/>
</dbReference>
<evidence type="ECO:0000256" key="3">
    <source>
        <dbReference type="ARBA" id="ARBA00010136"/>
    </source>
</evidence>
<dbReference type="GO" id="GO:0008270">
    <property type="term" value="F:zinc ion binding"/>
    <property type="evidence" value="ECO:0007669"/>
    <property type="project" value="InterPro"/>
</dbReference>
<dbReference type="FunFam" id="1.10.390.10:FF:000004">
    <property type="entry name" value="Aminopeptidase N"/>
    <property type="match status" value="1"/>
</dbReference>
<dbReference type="InterPro" id="IPR014782">
    <property type="entry name" value="Peptidase_M1_dom"/>
</dbReference>
<dbReference type="CDD" id="cd09602">
    <property type="entry name" value="M1_APN"/>
    <property type="match status" value="1"/>
</dbReference>
<keyword evidence="10" id="KW-0862">Zinc</keyword>
<comment type="similarity">
    <text evidence="3">Belongs to the peptidase M1 family.</text>
</comment>
<dbReference type="InterPro" id="IPR042097">
    <property type="entry name" value="Aminopeptidase_N-like_N_sf"/>
</dbReference>
<dbReference type="InterPro" id="IPR045357">
    <property type="entry name" value="Aminopeptidase_N-like_N"/>
</dbReference>
<dbReference type="InterPro" id="IPR012778">
    <property type="entry name" value="Pept_M1_aminopeptidase"/>
</dbReference>
<name>A0A7D4PQM6_9MICO</name>
<dbReference type="PANTHER" id="PTHR11533">
    <property type="entry name" value="PROTEASE M1 ZINC METALLOPROTEASE"/>
    <property type="match status" value="1"/>
</dbReference>
<evidence type="ECO:0000256" key="1">
    <source>
        <dbReference type="ARBA" id="ARBA00000098"/>
    </source>
</evidence>
<dbReference type="SUPFAM" id="SSF55486">
    <property type="entry name" value="Metalloproteases ('zincins'), catalytic domain"/>
    <property type="match status" value="1"/>
</dbReference>
<dbReference type="InterPro" id="IPR027268">
    <property type="entry name" value="Peptidase_M4/M1_CTD_sf"/>
</dbReference>
<dbReference type="GO" id="GO:0005737">
    <property type="term" value="C:cytoplasm"/>
    <property type="evidence" value="ECO:0007669"/>
    <property type="project" value="TreeGrafter"/>
</dbReference>
<reference evidence="17 18" key="1">
    <citation type="submission" date="2020-05" db="EMBL/GenBank/DDBJ databases">
        <title>Aquirufa sp. strain 15G-AUS-rot a new Aquirufa species.</title>
        <authorList>
            <person name="Pitt A."/>
            <person name="Hahn M.W."/>
        </authorList>
    </citation>
    <scope>NUCLEOTIDE SEQUENCE [LARGE SCALE GENOMIC DNA]</scope>
    <source>
        <strain evidence="17 18">15G-AUS-rot</strain>
    </source>
</reference>
<evidence type="ECO:0000256" key="8">
    <source>
        <dbReference type="ARBA" id="ARBA00022723"/>
    </source>
</evidence>
<dbReference type="GO" id="GO:0043171">
    <property type="term" value="P:peptide catabolic process"/>
    <property type="evidence" value="ECO:0007669"/>
    <property type="project" value="TreeGrafter"/>
</dbReference>
<dbReference type="InterPro" id="IPR050344">
    <property type="entry name" value="Peptidase_M1_aminopeptidases"/>
</dbReference>
<evidence type="ECO:0000256" key="13">
    <source>
        <dbReference type="ARBA" id="ARBA00031533"/>
    </source>
</evidence>
<dbReference type="Gene3D" id="2.60.40.1730">
    <property type="entry name" value="tricorn interacting facor f3 domain"/>
    <property type="match status" value="1"/>
</dbReference>
<dbReference type="InterPro" id="IPR024571">
    <property type="entry name" value="ERAP1-like_C_dom"/>
</dbReference>
<evidence type="ECO:0000256" key="5">
    <source>
        <dbReference type="ARBA" id="ARBA00015611"/>
    </source>
</evidence>
<dbReference type="GO" id="GO:0042277">
    <property type="term" value="F:peptide binding"/>
    <property type="evidence" value="ECO:0007669"/>
    <property type="project" value="TreeGrafter"/>
</dbReference>
<evidence type="ECO:0000256" key="12">
    <source>
        <dbReference type="ARBA" id="ARBA00029811"/>
    </source>
</evidence>
<dbReference type="Proteomes" id="UP000501003">
    <property type="component" value="Chromosome"/>
</dbReference>
<dbReference type="SUPFAM" id="SSF63737">
    <property type="entry name" value="Leukotriene A4 hydrolase N-terminal domain"/>
    <property type="match status" value="1"/>
</dbReference>
<feature type="domain" description="Peptidase M1 membrane alanine aminopeptidase" evidence="14">
    <location>
        <begin position="229"/>
        <end position="444"/>
    </location>
</feature>
<dbReference type="Pfam" id="PF11838">
    <property type="entry name" value="ERAP1_C"/>
    <property type="match status" value="1"/>
</dbReference>
<keyword evidence="9 17" id="KW-0378">Hydrolase</keyword>
<dbReference type="EMBL" id="CP054056">
    <property type="protein sequence ID" value="QKJ25141.1"/>
    <property type="molecule type" value="Genomic_DNA"/>
</dbReference>
<dbReference type="GO" id="GO:0016285">
    <property type="term" value="F:alanyl aminopeptidase activity"/>
    <property type="evidence" value="ECO:0007669"/>
    <property type="project" value="UniProtKB-EC"/>
</dbReference>
<keyword evidence="18" id="KW-1185">Reference proteome</keyword>
<dbReference type="InterPro" id="IPR001930">
    <property type="entry name" value="Peptidase_M1"/>
</dbReference>
<evidence type="ECO:0000256" key="6">
    <source>
        <dbReference type="ARBA" id="ARBA00022438"/>
    </source>
</evidence>
<dbReference type="FunFam" id="2.60.40.1730:FF:000010">
    <property type="entry name" value="Putative aminopeptidase N"/>
    <property type="match status" value="1"/>
</dbReference>
<dbReference type="KEGG" id="aqg:HRU87_02795"/>
<evidence type="ECO:0000259" key="14">
    <source>
        <dbReference type="Pfam" id="PF01433"/>
    </source>
</evidence>
<evidence type="ECO:0000256" key="4">
    <source>
        <dbReference type="ARBA" id="ARBA00012564"/>
    </source>
</evidence>
<accession>A0A7D4PQM6</accession>
<dbReference type="NCBIfam" id="TIGR02412">
    <property type="entry name" value="pepN_strep_liv"/>
    <property type="match status" value="1"/>
</dbReference>
<dbReference type="RefSeq" id="WP_173493438.1">
    <property type="nucleotide sequence ID" value="NZ_CP054056.1"/>
</dbReference>
<dbReference type="EC" id="3.4.11.2" evidence="4"/>
<dbReference type="GO" id="GO:0016020">
    <property type="term" value="C:membrane"/>
    <property type="evidence" value="ECO:0007669"/>
    <property type="project" value="TreeGrafter"/>
</dbReference>
<dbReference type="PANTHER" id="PTHR11533:SF174">
    <property type="entry name" value="PUROMYCIN-SENSITIVE AMINOPEPTIDASE-RELATED"/>
    <property type="match status" value="1"/>
</dbReference>
<proteinExistence type="inferred from homology"/>
<comment type="catalytic activity">
    <reaction evidence="1">
        <text>Release of an N-terminal amino acid, Xaa-|-Yaa- from a peptide, amide or arylamide. Xaa is preferably Ala, but may be most amino acids including Pro (slow action). When a terminal hydrophobic residue is followed by a prolyl residue, the two may be released as an intact Xaa-Pro dipeptide.</text>
        <dbReference type="EC" id="3.4.11.2"/>
    </reaction>
</comment>
<dbReference type="Pfam" id="PF01433">
    <property type="entry name" value="Peptidase_M1"/>
    <property type="match status" value="1"/>
</dbReference>
<evidence type="ECO:0000259" key="15">
    <source>
        <dbReference type="Pfam" id="PF11838"/>
    </source>
</evidence>
<dbReference type="GO" id="GO:0070006">
    <property type="term" value="F:metalloaminopeptidase activity"/>
    <property type="evidence" value="ECO:0007669"/>
    <property type="project" value="TreeGrafter"/>
</dbReference>
<dbReference type="GO" id="GO:0005615">
    <property type="term" value="C:extracellular space"/>
    <property type="evidence" value="ECO:0007669"/>
    <property type="project" value="TreeGrafter"/>
</dbReference>
<keyword evidence="11" id="KW-0482">Metalloprotease</keyword>
<sequence length="847" mass="94748">MPGENLTRLEAQQRAEILNVHRYQVHLDVSEDSKYFSSDTTIEFDAKAGSSTFIDAITHQVSLIELNGEVLDNALSDGVRISLPNLQTSNRLRIKAVGIYSNTGEGLHKFVDPVDGEVYLYTQFEVPDSRRMFPVFEQPDLKAVFEFSVTAPKGWKVISNSPTPEPSTVSDTLARWDFAPTPRISSYITALIAGPYSQWNDSLVSLSGKVIPLGVFCRSSLAEFMDPDYIFEKTKQGFAYFEKAFDFPYPFEKYDQLWVPDFNAGAMENAGAVTFTESYLFRSAVTDATKERRVVTILHELAHMWFGDLVTMRWWNDLWLNESFAEYASTLATADATEWDQAWTTFASLEKNWAYRQDQLPSTHPIVAQINDLEDVQVNFDGITYAKGASVLKQLVAWVGQEPFLRGVASYFKKHQWQNTELKDLLVELERESGRDLSSWSKLWLETAGVNTLKPIIETDSSGLVTSFKVEQTAIAEHPTIRPHRMGIGYFNLAEGKLVREHAVEVDIDGPLTEIAVLNGTKRPDFVLLNDQDLAYAKVRLDEPSRLVALGNLSSIEDSLARTLVWTAAWDATRDGEAPARDFIDLVLNHIGPETESTTILTLLRQLVTTGNLYVAQHTRSESLEKIASGLISLAETAPAGSDSQLQFVKFVPQFARTKAHQDWMRSLLNGSKTLAGFTVDQDVRWELVSGLTINGVFGESEIAEELERDNTANGQKFAAAARAAIPTPENKRATWDLLVGTEQYSNTLVNSASLAFGRVNDLSLLGQYLDEYHQTALDIWTRFSYKIAEYLLINLYPVQLASAELAAATKALIETEEVSSRPALRRILVENLAGVERALVAQRADR</sequence>
<gene>
    <name evidence="17" type="primary">pepN</name>
    <name evidence="17" type="ORF">HRU87_02795</name>
</gene>
<evidence type="ECO:0000313" key="18">
    <source>
        <dbReference type="Proteomes" id="UP000501003"/>
    </source>
</evidence>
<dbReference type="PRINTS" id="PR00756">
    <property type="entry name" value="ALADIPTASE"/>
</dbReference>